<dbReference type="EMBL" id="CAJOBC010003180">
    <property type="protein sequence ID" value="CAF3770855.1"/>
    <property type="molecule type" value="Genomic_DNA"/>
</dbReference>
<dbReference type="Proteomes" id="UP000663829">
    <property type="component" value="Unassembled WGS sequence"/>
</dbReference>
<dbReference type="Gene3D" id="3.90.176.10">
    <property type="entry name" value="Toxin ADP-ribosyltransferase, Chain A, domain 1"/>
    <property type="match status" value="1"/>
</dbReference>
<protein>
    <recommendedName>
        <fullName evidence="4">NAD(P)(+)--arginine ADP-ribosyltransferase</fullName>
    </recommendedName>
</protein>
<dbReference type="Proteomes" id="UP000681722">
    <property type="component" value="Unassembled WGS sequence"/>
</dbReference>
<evidence type="ECO:0000313" key="3">
    <source>
        <dbReference type="Proteomes" id="UP000663829"/>
    </source>
</evidence>
<name>A0A814GPU2_9BILA</name>
<evidence type="ECO:0008006" key="4">
    <source>
        <dbReference type="Google" id="ProtNLM"/>
    </source>
</evidence>
<evidence type="ECO:0000313" key="1">
    <source>
        <dbReference type="EMBL" id="CAF0999380.1"/>
    </source>
</evidence>
<sequence length="275" mass="31059">MTGVLDEIVEEAIRGILEEGARANQQREAEIMAHQSREVNTYNNSQMIYDAVARLYTAESFLYRLINATLQENDLKKTNTLGVFCYLLRESLSYTDVRRELTVFRGGNLTQKELDSYKLSIGHSIEWSPLTSTTMNRHLAENCGGYPGNTLFIIHRERAAKTCKDVSTVSHYPDEEEVIFIAEHLHLVQSIRFDKVSKKHLIFLTDLYDYEVGHVFLIGLACNKSAQSDLVLSGANDHHTIRKATNPIITTSTVNDISIIQTNNPLPTTLPSLNN</sequence>
<proteinExistence type="predicted"/>
<accession>A0A814GPU2</accession>
<dbReference type="OrthoDB" id="423533at2759"/>
<organism evidence="1 3">
    <name type="scientific">Didymodactylos carnosus</name>
    <dbReference type="NCBI Taxonomy" id="1234261"/>
    <lineage>
        <taxon>Eukaryota</taxon>
        <taxon>Metazoa</taxon>
        <taxon>Spiralia</taxon>
        <taxon>Gnathifera</taxon>
        <taxon>Rotifera</taxon>
        <taxon>Eurotatoria</taxon>
        <taxon>Bdelloidea</taxon>
        <taxon>Philodinida</taxon>
        <taxon>Philodinidae</taxon>
        <taxon>Didymodactylos</taxon>
    </lineage>
</organism>
<dbReference type="SUPFAM" id="SSF56399">
    <property type="entry name" value="ADP-ribosylation"/>
    <property type="match status" value="1"/>
</dbReference>
<dbReference type="EMBL" id="CAJNOQ010003180">
    <property type="protein sequence ID" value="CAF0999380.1"/>
    <property type="molecule type" value="Genomic_DNA"/>
</dbReference>
<comment type="caution">
    <text evidence="1">The sequence shown here is derived from an EMBL/GenBank/DDBJ whole genome shotgun (WGS) entry which is preliminary data.</text>
</comment>
<keyword evidence="3" id="KW-1185">Reference proteome</keyword>
<evidence type="ECO:0000313" key="2">
    <source>
        <dbReference type="EMBL" id="CAF3770855.1"/>
    </source>
</evidence>
<gene>
    <name evidence="1" type="ORF">GPM918_LOCUS13672</name>
    <name evidence="2" type="ORF">SRO942_LOCUS13672</name>
</gene>
<reference evidence="1" key="1">
    <citation type="submission" date="2021-02" db="EMBL/GenBank/DDBJ databases">
        <authorList>
            <person name="Nowell W R."/>
        </authorList>
    </citation>
    <scope>NUCLEOTIDE SEQUENCE</scope>
</reference>
<dbReference type="AlphaFoldDB" id="A0A814GPU2"/>